<organism evidence="1 2">
    <name type="scientific">Prosthecobacter algae</name>
    <dbReference type="NCBI Taxonomy" id="1144682"/>
    <lineage>
        <taxon>Bacteria</taxon>
        <taxon>Pseudomonadati</taxon>
        <taxon>Verrucomicrobiota</taxon>
        <taxon>Verrucomicrobiia</taxon>
        <taxon>Verrucomicrobiales</taxon>
        <taxon>Verrucomicrobiaceae</taxon>
        <taxon>Prosthecobacter</taxon>
    </lineage>
</organism>
<evidence type="ECO:0000313" key="2">
    <source>
        <dbReference type="Proteomes" id="UP001499852"/>
    </source>
</evidence>
<sequence length="85" mass="9162">MTANDSTTALPAFSRREWLQRTSAGFGYLALSALAAQRALAEVAPPLAPKQPHFPAKAKRMLFLCMDGGPSHVDSFDYPKNGNGK</sequence>
<proteinExistence type="predicted"/>
<reference evidence="2" key="1">
    <citation type="journal article" date="2019" name="Int. J. Syst. Evol. Microbiol.">
        <title>The Global Catalogue of Microorganisms (GCM) 10K type strain sequencing project: providing services to taxonomists for standard genome sequencing and annotation.</title>
        <authorList>
            <consortium name="The Broad Institute Genomics Platform"/>
            <consortium name="The Broad Institute Genome Sequencing Center for Infectious Disease"/>
            <person name="Wu L."/>
            <person name="Ma J."/>
        </authorList>
    </citation>
    <scope>NUCLEOTIDE SEQUENCE [LARGE SCALE GENOMIC DNA]</scope>
    <source>
        <strain evidence="2">JCM 18053</strain>
    </source>
</reference>
<accession>A0ABP9NV36</accession>
<comment type="caution">
    <text evidence="1">The sequence shown here is derived from an EMBL/GenBank/DDBJ whole genome shotgun (WGS) entry which is preliminary data.</text>
</comment>
<gene>
    <name evidence="1" type="ORF">GCM10023213_07430</name>
</gene>
<dbReference type="InterPro" id="IPR006311">
    <property type="entry name" value="TAT_signal"/>
</dbReference>
<evidence type="ECO:0008006" key="3">
    <source>
        <dbReference type="Google" id="ProtNLM"/>
    </source>
</evidence>
<dbReference type="Proteomes" id="UP001499852">
    <property type="component" value="Unassembled WGS sequence"/>
</dbReference>
<name>A0ABP9NV36_9BACT</name>
<evidence type="ECO:0000313" key="1">
    <source>
        <dbReference type="EMBL" id="GAA5134948.1"/>
    </source>
</evidence>
<dbReference type="RefSeq" id="WP_425571961.1">
    <property type="nucleotide sequence ID" value="NZ_BAABIA010000002.1"/>
</dbReference>
<protein>
    <recommendedName>
        <fullName evidence="3">DUF1501 domain-containing protein</fullName>
    </recommendedName>
</protein>
<dbReference type="EMBL" id="BAABIA010000002">
    <property type="protein sequence ID" value="GAA5134948.1"/>
    <property type="molecule type" value="Genomic_DNA"/>
</dbReference>
<keyword evidence="2" id="KW-1185">Reference proteome</keyword>
<dbReference type="PROSITE" id="PS51318">
    <property type="entry name" value="TAT"/>
    <property type="match status" value="1"/>
</dbReference>